<name>A0A811SGV1_9POAL</name>
<comment type="caution">
    <text evidence="2">The sequence shown here is derived from an EMBL/GenBank/DDBJ whole genome shotgun (WGS) entry which is preliminary data.</text>
</comment>
<keyword evidence="3" id="KW-1185">Reference proteome</keyword>
<dbReference type="AlphaFoldDB" id="A0A811SGV1"/>
<gene>
    <name evidence="2" type="ORF">NCGR_LOCUS63988</name>
</gene>
<reference evidence="2" key="1">
    <citation type="submission" date="2020-10" db="EMBL/GenBank/DDBJ databases">
        <authorList>
            <person name="Han B."/>
            <person name="Lu T."/>
            <person name="Zhao Q."/>
            <person name="Huang X."/>
            <person name="Zhao Y."/>
        </authorList>
    </citation>
    <scope>NUCLEOTIDE SEQUENCE</scope>
</reference>
<feature type="region of interest" description="Disordered" evidence="1">
    <location>
        <begin position="1"/>
        <end position="46"/>
    </location>
</feature>
<accession>A0A811SGV1</accession>
<dbReference type="EMBL" id="CAJGYO010000019">
    <property type="protein sequence ID" value="CAD6339890.1"/>
    <property type="molecule type" value="Genomic_DNA"/>
</dbReference>
<proteinExistence type="predicted"/>
<evidence type="ECO:0000256" key="1">
    <source>
        <dbReference type="SAM" id="MobiDB-lite"/>
    </source>
</evidence>
<sequence>MDAGETDTGQGAAVETAPASSSSDDVNDLVAVGEDGGRGAAPAPAPAPMMVGVVVAISMKRPGPRVPRPRRRRAVVRPPAAAAGSDHGARRTKEFMQWREWYLRKQRREKERAWLYYAGIPPPGS</sequence>
<organism evidence="2 3">
    <name type="scientific">Miscanthus lutarioriparius</name>
    <dbReference type="NCBI Taxonomy" id="422564"/>
    <lineage>
        <taxon>Eukaryota</taxon>
        <taxon>Viridiplantae</taxon>
        <taxon>Streptophyta</taxon>
        <taxon>Embryophyta</taxon>
        <taxon>Tracheophyta</taxon>
        <taxon>Spermatophyta</taxon>
        <taxon>Magnoliopsida</taxon>
        <taxon>Liliopsida</taxon>
        <taxon>Poales</taxon>
        <taxon>Poaceae</taxon>
        <taxon>PACMAD clade</taxon>
        <taxon>Panicoideae</taxon>
        <taxon>Andropogonodae</taxon>
        <taxon>Andropogoneae</taxon>
        <taxon>Saccharinae</taxon>
        <taxon>Miscanthus</taxon>
    </lineage>
</organism>
<evidence type="ECO:0000313" key="3">
    <source>
        <dbReference type="Proteomes" id="UP000604825"/>
    </source>
</evidence>
<feature type="region of interest" description="Disordered" evidence="1">
    <location>
        <begin position="61"/>
        <end position="91"/>
    </location>
</feature>
<evidence type="ECO:0000313" key="2">
    <source>
        <dbReference type="EMBL" id="CAD6339890.1"/>
    </source>
</evidence>
<dbReference type="Proteomes" id="UP000604825">
    <property type="component" value="Unassembled WGS sequence"/>
</dbReference>
<protein>
    <submittedName>
        <fullName evidence="2">Uncharacterized protein</fullName>
    </submittedName>
</protein>